<proteinExistence type="predicted"/>
<dbReference type="AlphaFoldDB" id="A0A069QH42"/>
<protein>
    <submittedName>
        <fullName evidence="1">Uncharacterized protein</fullName>
    </submittedName>
</protein>
<sequence length="75" mass="8089">MILAVLSLLKTPIVHKTAYQIVQGVSIASYSSFVCLSASCLSYSLDVARYAFKNKTGNMLNNQTKSVQALMADLG</sequence>
<organism evidence="1 2">
    <name type="scientific">Hoylesella loescheii DSM 19665 = JCM 12249 = ATCC 15930</name>
    <dbReference type="NCBI Taxonomy" id="1122985"/>
    <lineage>
        <taxon>Bacteria</taxon>
        <taxon>Pseudomonadati</taxon>
        <taxon>Bacteroidota</taxon>
        <taxon>Bacteroidia</taxon>
        <taxon>Bacteroidales</taxon>
        <taxon>Prevotellaceae</taxon>
        <taxon>Hoylesella</taxon>
    </lineage>
</organism>
<comment type="caution">
    <text evidence="1">The sequence shown here is derived from an EMBL/GenBank/DDBJ whole genome shotgun (WGS) entry which is preliminary data.</text>
</comment>
<dbReference type="RefSeq" id="WP_018966846.1">
    <property type="nucleotide sequence ID" value="NZ_KB899212.1"/>
</dbReference>
<evidence type="ECO:0000313" key="2">
    <source>
        <dbReference type="Proteomes" id="UP000027442"/>
    </source>
</evidence>
<dbReference type="Proteomes" id="UP000027442">
    <property type="component" value="Unassembled WGS sequence"/>
</dbReference>
<reference evidence="1 2" key="1">
    <citation type="submission" date="2013-08" db="EMBL/GenBank/DDBJ databases">
        <authorList>
            <person name="Weinstock G."/>
            <person name="Sodergren E."/>
            <person name="Wylie T."/>
            <person name="Fulton L."/>
            <person name="Fulton R."/>
            <person name="Fronick C."/>
            <person name="O'Laughlin M."/>
            <person name="Godfrey J."/>
            <person name="Miner T."/>
            <person name="Herter B."/>
            <person name="Appelbaum E."/>
            <person name="Cordes M."/>
            <person name="Lek S."/>
            <person name="Wollam A."/>
            <person name="Pepin K.H."/>
            <person name="Palsikar V.B."/>
            <person name="Mitreva M."/>
            <person name="Wilson R.K."/>
        </authorList>
    </citation>
    <scope>NUCLEOTIDE SEQUENCE [LARGE SCALE GENOMIC DNA]</scope>
    <source>
        <strain evidence="1 2">ATCC 15930</strain>
    </source>
</reference>
<accession>A0A069QH42</accession>
<evidence type="ECO:0000313" key="1">
    <source>
        <dbReference type="EMBL" id="KDR51374.1"/>
    </source>
</evidence>
<gene>
    <name evidence="1" type="ORF">HMPREF1991_02599</name>
</gene>
<dbReference type="HOGENOM" id="CLU_2668084_0_0_10"/>
<dbReference type="EMBL" id="JNGW01000112">
    <property type="protein sequence ID" value="KDR51374.1"/>
    <property type="molecule type" value="Genomic_DNA"/>
</dbReference>
<keyword evidence="2" id="KW-1185">Reference proteome</keyword>
<dbReference type="PATRIC" id="fig|1122985.7.peg.2689"/>
<name>A0A069QH42_HOYLO</name>